<dbReference type="InterPro" id="IPR050238">
    <property type="entry name" value="DNA_Rep/Repair_Clamp_Loader"/>
</dbReference>
<evidence type="ECO:0000256" key="4">
    <source>
        <dbReference type="ARBA" id="ARBA00022833"/>
    </source>
</evidence>
<evidence type="ECO:0000313" key="10">
    <source>
        <dbReference type="EMBL" id="KAJ4961802.1"/>
    </source>
</evidence>
<evidence type="ECO:0000259" key="8">
    <source>
        <dbReference type="Pfam" id="PF22608"/>
    </source>
</evidence>
<dbReference type="GO" id="GO:0005524">
    <property type="term" value="F:ATP binding"/>
    <property type="evidence" value="ECO:0007669"/>
    <property type="project" value="UniProtKB-KW"/>
</dbReference>
<feature type="domain" description="DNA polymerase III subunit gamma/tau helical lid" evidence="8">
    <location>
        <begin position="484"/>
        <end position="524"/>
    </location>
</feature>
<dbReference type="GO" id="GO:0046872">
    <property type="term" value="F:metal ion binding"/>
    <property type="evidence" value="ECO:0007669"/>
    <property type="project" value="UniProtKB-KW"/>
</dbReference>
<evidence type="ECO:0000313" key="11">
    <source>
        <dbReference type="Proteomes" id="UP001141806"/>
    </source>
</evidence>
<evidence type="ECO:0000256" key="7">
    <source>
        <dbReference type="SAM" id="MobiDB-lite"/>
    </source>
</evidence>
<accession>A0A9Q0K3T1</accession>
<dbReference type="Gene3D" id="3.40.50.300">
    <property type="entry name" value="P-loop containing nucleotide triphosphate hydrolases"/>
    <property type="match status" value="1"/>
</dbReference>
<feature type="region of interest" description="Disordered" evidence="7">
    <location>
        <begin position="980"/>
        <end position="1000"/>
    </location>
</feature>
<gene>
    <name evidence="10" type="ORF">NE237_021712</name>
</gene>
<feature type="region of interest" description="Disordered" evidence="7">
    <location>
        <begin position="166"/>
        <end position="191"/>
    </location>
</feature>
<dbReference type="Pfam" id="PF23007">
    <property type="entry name" value="DnaA_N-like_STI"/>
    <property type="match status" value="1"/>
</dbReference>
<keyword evidence="4" id="KW-0862">Zinc</keyword>
<evidence type="ECO:0000259" key="9">
    <source>
        <dbReference type="Pfam" id="PF23007"/>
    </source>
</evidence>
<dbReference type="GO" id="GO:0009360">
    <property type="term" value="C:DNA polymerase III complex"/>
    <property type="evidence" value="ECO:0007669"/>
    <property type="project" value="InterPro"/>
</dbReference>
<dbReference type="SUPFAM" id="SSF48019">
    <property type="entry name" value="post-AAA+ oligomerization domain-like"/>
    <property type="match status" value="1"/>
</dbReference>
<dbReference type="InterPro" id="IPR045085">
    <property type="entry name" value="HLD_clamp_pol_III_gamma_tau"/>
</dbReference>
<evidence type="ECO:0000256" key="6">
    <source>
        <dbReference type="ARBA" id="ARBA00023054"/>
    </source>
</evidence>
<dbReference type="Gene3D" id="1.20.272.10">
    <property type="match status" value="1"/>
</dbReference>
<keyword evidence="2" id="KW-0479">Metal-binding</keyword>
<comment type="caution">
    <text evidence="10">The sequence shown here is derived from an EMBL/GenBank/DDBJ whole genome shotgun (WGS) entry which is preliminary data.</text>
</comment>
<dbReference type="InterPro" id="IPR027417">
    <property type="entry name" value="P-loop_NTPase"/>
</dbReference>
<dbReference type="AlphaFoldDB" id="A0A9Q0K3T1"/>
<dbReference type="Pfam" id="PF22608">
    <property type="entry name" value="DNAX_ATPase_lid"/>
    <property type="match status" value="1"/>
</dbReference>
<proteinExistence type="inferred from homology"/>
<sequence length="1000" mass="111988">MSDARHHSVDMPLSKALVALRRVRSLRDPSTNSMSKFTTLADNLSWEANSWYGLVNSCHKGAPKNHCFHESQNSNLHGRKVEPDSGPELGFSSRRSSCKSVLSKKLADVGNRNSDMARPRNIDEWVYSESKRDGIHGNKSCGERQVNNHRDRALELTYVPTSSNHMEHVASEPTLGPARSERVDPTVKRKSGYGARTKSLAEADVVGSCVSSPNPSVSDARMEGSSHSTSLFANEEVDLVDCYHHGCGIRCCWSKTSRLRESNLPSDFAYNPLVLREGREMDPSGKRQSCTYSKRKIAHYSDSPSIFCQKFRPRSFNDLVGQHVVARSLLNAILKGRITSFYLFHGPRGTGKTSTSKIFAAALNCLSLEEQRPCGSCRECLFFFSGRSRDVKEVDPVRTNQKDRVRSILKNAVLPPVSSRFKVFIIDECQLLRWETWATILNSLDDLPRHVVFVMITADLDKLPHSAISHCERYYFPKIKEVDIVSMLTKICAEEGLDFEKDALDFVATKASGSIRDAEMMLDQLSLLGQRITVSLAYELIGIVSDDELLDLLDLALSSDISNTVRRARELMKSRVDPMQLISQLANLIMDILAGRCHTGNSEDRRSYFGSRISEANLQKLKHALKILSETEKQLRSSKNQTTWLTVALLQFSSVESSSFEAIDSRVCLRTACERDDAFGSISCPKETLKHAVSCMYDENKSHNSEMNGDCKEKLETVWRRVIEDCHSSTLKCFLQKEGRLASVCINQGLAIAEVEFYHPDHVSRAEKSWKPIASSFQHVLGCNVEIRVNLVPCPATKAAKVKKQSFSLLSCSCGMQHKPCSTLEDGDIQLDDSDFTSGKERKGEKSVDTCSDSQSQYSIICSRIKQAANTSRNSEVISQSTGINTVQHTQKVPHLGVHLYDEDGNNHECQDFSIEEPENQPSCFSKTVRLCQRLCLSSSSHTICLEIQADNKLELPIPRKTYFCSSYPYIFCLSSNTHSYSSGDEDGQRKESRKLRLGS</sequence>
<dbReference type="EMBL" id="JAMYWD010000009">
    <property type="protein sequence ID" value="KAJ4961802.1"/>
    <property type="molecule type" value="Genomic_DNA"/>
</dbReference>
<dbReference type="SUPFAM" id="SSF52540">
    <property type="entry name" value="P-loop containing nucleoside triphosphate hydrolases"/>
    <property type="match status" value="1"/>
</dbReference>
<evidence type="ECO:0000256" key="2">
    <source>
        <dbReference type="ARBA" id="ARBA00022723"/>
    </source>
</evidence>
<dbReference type="CDD" id="cd18137">
    <property type="entry name" value="HLD_clamp_pol_III_gamma_tau"/>
    <property type="match status" value="1"/>
</dbReference>
<dbReference type="GO" id="GO:0003887">
    <property type="term" value="F:DNA-directed DNA polymerase activity"/>
    <property type="evidence" value="ECO:0007669"/>
    <property type="project" value="InterPro"/>
</dbReference>
<keyword evidence="11" id="KW-1185">Reference proteome</keyword>
<dbReference type="NCBIfam" id="TIGR02397">
    <property type="entry name" value="dnaX_nterm"/>
    <property type="match status" value="1"/>
</dbReference>
<dbReference type="GO" id="GO:0006281">
    <property type="term" value="P:DNA repair"/>
    <property type="evidence" value="ECO:0007669"/>
    <property type="project" value="TreeGrafter"/>
</dbReference>
<keyword evidence="5" id="KW-0067">ATP-binding</keyword>
<dbReference type="FunFam" id="1.10.8.60:FF:000013">
    <property type="entry name" value="DNA polymerase III subunit gamma/tau"/>
    <property type="match status" value="1"/>
</dbReference>
<dbReference type="GO" id="GO:0003677">
    <property type="term" value="F:DNA binding"/>
    <property type="evidence" value="ECO:0007669"/>
    <property type="project" value="InterPro"/>
</dbReference>
<evidence type="ECO:0000256" key="1">
    <source>
        <dbReference type="ARBA" id="ARBA00006360"/>
    </source>
</evidence>
<dbReference type="GO" id="GO:0006261">
    <property type="term" value="P:DNA-templated DNA replication"/>
    <property type="evidence" value="ECO:0007669"/>
    <property type="project" value="TreeGrafter"/>
</dbReference>
<feature type="domain" description="STICHEL DnaA-N-like alpha-beta" evidence="9">
    <location>
        <begin position="708"/>
        <end position="791"/>
    </location>
</feature>
<dbReference type="Gene3D" id="1.10.8.60">
    <property type="match status" value="1"/>
</dbReference>
<dbReference type="GO" id="GO:0003689">
    <property type="term" value="F:DNA clamp loader activity"/>
    <property type="evidence" value="ECO:0007669"/>
    <property type="project" value="TreeGrafter"/>
</dbReference>
<dbReference type="OrthoDB" id="1899087at2759"/>
<evidence type="ECO:0000256" key="3">
    <source>
        <dbReference type="ARBA" id="ARBA00022741"/>
    </source>
</evidence>
<keyword evidence="3" id="KW-0547">Nucleotide-binding</keyword>
<comment type="similarity">
    <text evidence="1">Belongs to the DnaX/STICHEL family.</text>
</comment>
<reference evidence="10" key="1">
    <citation type="journal article" date="2023" name="Plant J.">
        <title>The genome of the king protea, Protea cynaroides.</title>
        <authorList>
            <person name="Chang J."/>
            <person name="Duong T.A."/>
            <person name="Schoeman C."/>
            <person name="Ma X."/>
            <person name="Roodt D."/>
            <person name="Barker N."/>
            <person name="Li Z."/>
            <person name="Van de Peer Y."/>
            <person name="Mizrachi E."/>
        </authorList>
    </citation>
    <scope>NUCLEOTIDE SEQUENCE</scope>
    <source>
        <tissue evidence="10">Young leaves</tissue>
    </source>
</reference>
<dbReference type="Proteomes" id="UP001141806">
    <property type="component" value="Unassembled WGS sequence"/>
</dbReference>
<dbReference type="Pfam" id="PF13177">
    <property type="entry name" value="DNA_pol3_delta2"/>
    <property type="match status" value="1"/>
</dbReference>
<evidence type="ECO:0000256" key="5">
    <source>
        <dbReference type="ARBA" id="ARBA00022840"/>
    </source>
</evidence>
<dbReference type="GO" id="GO:0005663">
    <property type="term" value="C:DNA replication factor C complex"/>
    <property type="evidence" value="ECO:0007669"/>
    <property type="project" value="TreeGrafter"/>
</dbReference>
<evidence type="ECO:0008006" key="12">
    <source>
        <dbReference type="Google" id="ProtNLM"/>
    </source>
</evidence>
<organism evidence="10 11">
    <name type="scientific">Protea cynaroides</name>
    <dbReference type="NCBI Taxonomy" id="273540"/>
    <lineage>
        <taxon>Eukaryota</taxon>
        <taxon>Viridiplantae</taxon>
        <taxon>Streptophyta</taxon>
        <taxon>Embryophyta</taxon>
        <taxon>Tracheophyta</taxon>
        <taxon>Spermatophyta</taxon>
        <taxon>Magnoliopsida</taxon>
        <taxon>Proteales</taxon>
        <taxon>Proteaceae</taxon>
        <taxon>Protea</taxon>
    </lineage>
</organism>
<dbReference type="PANTHER" id="PTHR11669:SF0">
    <property type="entry name" value="PROTEIN STICHEL-LIKE 2"/>
    <property type="match status" value="1"/>
</dbReference>
<dbReference type="PANTHER" id="PTHR11669">
    <property type="entry name" value="REPLICATION FACTOR C / DNA POLYMERASE III GAMMA-TAU SUBUNIT"/>
    <property type="match status" value="1"/>
</dbReference>
<dbReference type="InterPro" id="IPR054506">
    <property type="entry name" value="DnaA_N-like_STI"/>
</dbReference>
<dbReference type="InterPro" id="IPR008921">
    <property type="entry name" value="DNA_pol3_clamp-load_cplx_C"/>
</dbReference>
<protein>
    <recommendedName>
        <fullName evidence="12">AAA+ ATPase domain-containing protein</fullName>
    </recommendedName>
</protein>
<keyword evidence="6" id="KW-0175">Coiled coil</keyword>
<dbReference type="InterPro" id="IPR012763">
    <property type="entry name" value="DNA_pol_III_sug/sutau_N"/>
</dbReference>
<name>A0A9Q0K3T1_9MAGN</name>
<feature type="region of interest" description="Disordered" evidence="7">
    <location>
        <begin position="70"/>
        <end position="94"/>
    </location>
</feature>